<accession>D8RD64</accession>
<evidence type="ECO:0000256" key="1">
    <source>
        <dbReference type="SAM" id="Coils"/>
    </source>
</evidence>
<keyword evidence="3" id="KW-1185">Reference proteome</keyword>
<organism evidence="3">
    <name type="scientific">Selaginella moellendorffii</name>
    <name type="common">Spikemoss</name>
    <dbReference type="NCBI Taxonomy" id="88036"/>
    <lineage>
        <taxon>Eukaryota</taxon>
        <taxon>Viridiplantae</taxon>
        <taxon>Streptophyta</taxon>
        <taxon>Embryophyta</taxon>
        <taxon>Tracheophyta</taxon>
        <taxon>Lycopodiopsida</taxon>
        <taxon>Selaginellales</taxon>
        <taxon>Selaginellaceae</taxon>
        <taxon>Selaginella</taxon>
    </lineage>
</organism>
<gene>
    <name evidence="2" type="ORF">SELMODRAFT_410009</name>
</gene>
<name>D8RD64_SELML</name>
<dbReference type="HOGENOM" id="CLU_502896_0_0_1"/>
<feature type="coiled-coil region" evidence="1">
    <location>
        <begin position="409"/>
        <end position="436"/>
    </location>
</feature>
<dbReference type="KEGG" id="smo:SELMODRAFT_410009"/>
<dbReference type="AlphaFoldDB" id="D8RD64"/>
<dbReference type="eggNOG" id="ENOG502QSYJ">
    <property type="taxonomic scope" value="Eukaryota"/>
</dbReference>
<dbReference type="Proteomes" id="UP000001514">
    <property type="component" value="Unassembled WGS sequence"/>
</dbReference>
<sequence>MGINDGHGKSEYSVWEVGTPNNDVAVPEYAGGEWSPLQQGRKRGYRRVYVEPGPPLESTAPASHHHWDAAAVAAAVVPNKEKGEISSPADDETSVSDLSLISGLGSKNLRDLVLGHGGPGMRKLVYGDHGSAAGSRASSIKSAAGASRFDHIGSLKMTYAAFKDPENEKEGVPLQLLPEILESSRFVVPTEDVLLAIIHKLDQRYDPGEPLKWDLLLHVAMHLERKDNSKSFFNSRTGPPFVWKSLQKSNLRKPDIEEFYPGLEPQVMTMMKDLEHHKKRCEREGNYVEARSTARRLNELKILENNKRRGAMLNRHMQERQSAERAYKAEVDDRNKYWDDKITLFQKDVMEHASRLKRQHTTILDTFRTKMASKKPCKPQWSAELLNQRKVQEYLGKQGKYSEALRVKKTADRLEHEELEATIESYQAEVGLKEQALRTKQHSEMEVLLQKATKGRDQLREGRAKDLQRIHQRHKNIVRELKALHAHEMFKFEQMYGKKMSEYQSNLGNGRYLSPPTRGYSSLALPKVAEVQCDDTHSTEGM</sequence>
<evidence type="ECO:0000313" key="2">
    <source>
        <dbReference type="EMBL" id="EFJ29966.1"/>
    </source>
</evidence>
<dbReference type="InParanoid" id="D8RD64"/>
<dbReference type="PANTHER" id="PTHR47026:SF2">
    <property type="entry name" value="FLAGELLAR ASSOCIATED PROTEIN"/>
    <property type="match status" value="1"/>
</dbReference>
<reference evidence="2 3" key="1">
    <citation type="journal article" date="2011" name="Science">
        <title>The Selaginella genome identifies genetic changes associated with the evolution of vascular plants.</title>
        <authorList>
            <person name="Banks J.A."/>
            <person name="Nishiyama T."/>
            <person name="Hasebe M."/>
            <person name="Bowman J.L."/>
            <person name="Gribskov M."/>
            <person name="dePamphilis C."/>
            <person name="Albert V.A."/>
            <person name="Aono N."/>
            <person name="Aoyama T."/>
            <person name="Ambrose B.A."/>
            <person name="Ashton N.W."/>
            <person name="Axtell M.J."/>
            <person name="Barker E."/>
            <person name="Barker M.S."/>
            <person name="Bennetzen J.L."/>
            <person name="Bonawitz N.D."/>
            <person name="Chapple C."/>
            <person name="Cheng C."/>
            <person name="Correa L.G."/>
            <person name="Dacre M."/>
            <person name="DeBarry J."/>
            <person name="Dreyer I."/>
            <person name="Elias M."/>
            <person name="Engstrom E.M."/>
            <person name="Estelle M."/>
            <person name="Feng L."/>
            <person name="Finet C."/>
            <person name="Floyd S.K."/>
            <person name="Frommer W.B."/>
            <person name="Fujita T."/>
            <person name="Gramzow L."/>
            <person name="Gutensohn M."/>
            <person name="Harholt J."/>
            <person name="Hattori M."/>
            <person name="Heyl A."/>
            <person name="Hirai T."/>
            <person name="Hiwatashi Y."/>
            <person name="Ishikawa M."/>
            <person name="Iwata M."/>
            <person name="Karol K.G."/>
            <person name="Koehler B."/>
            <person name="Kolukisaoglu U."/>
            <person name="Kubo M."/>
            <person name="Kurata T."/>
            <person name="Lalonde S."/>
            <person name="Li K."/>
            <person name="Li Y."/>
            <person name="Litt A."/>
            <person name="Lyons E."/>
            <person name="Manning G."/>
            <person name="Maruyama T."/>
            <person name="Michael T.P."/>
            <person name="Mikami K."/>
            <person name="Miyazaki S."/>
            <person name="Morinaga S."/>
            <person name="Murata T."/>
            <person name="Mueller-Roeber B."/>
            <person name="Nelson D.R."/>
            <person name="Obara M."/>
            <person name="Oguri Y."/>
            <person name="Olmstead R.G."/>
            <person name="Onodera N."/>
            <person name="Petersen B.L."/>
            <person name="Pils B."/>
            <person name="Prigge M."/>
            <person name="Rensing S.A."/>
            <person name="Riano-Pachon D.M."/>
            <person name="Roberts A.W."/>
            <person name="Sato Y."/>
            <person name="Scheller H.V."/>
            <person name="Schulz B."/>
            <person name="Schulz C."/>
            <person name="Shakirov E.V."/>
            <person name="Shibagaki N."/>
            <person name="Shinohara N."/>
            <person name="Shippen D.E."/>
            <person name="Soerensen I."/>
            <person name="Sotooka R."/>
            <person name="Sugimoto N."/>
            <person name="Sugita M."/>
            <person name="Sumikawa N."/>
            <person name="Tanurdzic M."/>
            <person name="Theissen G."/>
            <person name="Ulvskov P."/>
            <person name="Wakazuki S."/>
            <person name="Weng J.K."/>
            <person name="Willats W.W."/>
            <person name="Wipf D."/>
            <person name="Wolf P.G."/>
            <person name="Yang L."/>
            <person name="Zimmer A.D."/>
            <person name="Zhu Q."/>
            <person name="Mitros T."/>
            <person name="Hellsten U."/>
            <person name="Loque D."/>
            <person name="Otillar R."/>
            <person name="Salamov A."/>
            <person name="Schmutz J."/>
            <person name="Shapiro H."/>
            <person name="Lindquist E."/>
            <person name="Lucas S."/>
            <person name="Rokhsar D."/>
            <person name="Grigoriev I.V."/>
        </authorList>
    </citation>
    <scope>NUCLEOTIDE SEQUENCE [LARGE SCALE GENOMIC DNA]</scope>
</reference>
<protein>
    <submittedName>
        <fullName evidence="2">Uncharacterized protein</fullName>
    </submittedName>
</protein>
<dbReference type="EMBL" id="GL377576">
    <property type="protein sequence ID" value="EFJ29966.1"/>
    <property type="molecule type" value="Genomic_DNA"/>
</dbReference>
<evidence type="ECO:0000313" key="3">
    <source>
        <dbReference type="Proteomes" id="UP000001514"/>
    </source>
</evidence>
<dbReference type="OMA" id="PCPERDE"/>
<dbReference type="Gramene" id="EFJ29966">
    <property type="protein sequence ID" value="EFJ29966"/>
    <property type="gene ID" value="SELMODRAFT_410009"/>
</dbReference>
<dbReference type="PANTHER" id="PTHR47026">
    <property type="entry name" value="PIGMENTOSA GTPASE REGULATOR-LIKE PROTEIN, PUTATIVE-RELATED"/>
    <property type="match status" value="1"/>
</dbReference>
<proteinExistence type="predicted"/>
<keyword evidence="1" id="KW-0175">Coiled coil</keyword>